<dbReference type="SUPFAM" id="SSF46785">
    <property type="entry name" value="Winged helix' DNA-binding domain"/>
    <property type="match status" value="1"/>
</dbReference>
<dbReference type="SMART" id="SM00895">
    <property type="entry name" value="FCD"/>
    <property type="match status" value="1"/>
</dbReference>
<keyword evidence="2" id="KW-0238">DNA-binding</keyword>
<keyword evidence="3" id="KW-0804">Transcription</keyword>
<dbReference type="InterPro" id="IPR000524">
    <property type="entry name" value="Tscrpt_reg_HTH_GntR"/>
</dbReference>
<organism evidence="5 6">
    <name type="scientific">Mycetocola zhadangensis</name>
    <dbReference type="NCBI Taxonomy" id="1164595"/>
    <lineage>
        <taxon>Bacteria</taxon>
        <taxon>Bacillati</taxon>
        <taxon>Actinomycetota</taxon>
        <taxon>Actinomycetes</taxon>
        <taxon>Micrococcales</taxon>
        <taxon>Microbacteriaceae</taxon>
        <taxon>Mycetocola</taxon>
    </lineage>
</organism>
<dbReference type="PANTHER" id="PTHR43537">
    <property type="entry name" value="TRANSCRIPTIONAL REGULATOR, GNTR FAMILY"/>
    <property type="match status" value="1"/>
</dbReference>
<dbReference type="InterPro" id="IPR036388">
    <property type="entry name" value="WH-like_DNA-bd_sf"/>
</dbReference>
<dbReference type="SUPFAM" id="SSF48008">
    <property type="entry name" value="GntR ligand-binding domain-like"/>
    <property type="match status" value="1"/>
</dbReference>
<evidence type="ECO:0000256" key="1">
    <source>
        <dbReference type="ARBA" id="ARBA00023015"/>
    </source>
</evidence>
<evidence type="ECO:0000256" key="3">
    <source>
        <dbReference type="ARBA" id="ARBA00023163"/>
    </source>
</evidence>
<gene>
    <name evidence="5" type="ORF">D9V28_11360</name>
</gene>
<dbReference type="Gene3D" id="1.20.120.530">
    <property type="entry name" value="GntR ligand-binding domain-like"/>
    <property type="match status" value="1"/>
</dbReference>
<dbReference type="Pfam" id="PF07729">
    <property type="entry name" value="FCD"/>
    <property type="match status" value="1"/>
</dbReference>
<dbReference type="PROSITE" id="PS50949">
    <property type="entry name" value="HTH_GNTR"/>
    <property type="match status" value="1"/>
</dbReference>
<dbReference type="EMBL" id="RCWJ01000003">
    <property type="protein sequence ID" value="RLQ82561.1"/>
    <property type="molecule type" value="Genomic_DNA"/>
</dbReference>
<dbReference type="InterPro" id="IPR036390">
    <property type="entry name" value="WH_DNA-bd_sf"/>
</dbReference>
<feature type="domain" description="HTH gntR-type" evidence="4">
    <location>
        <begin position="17"/>
        <end position="85"/>
    </location>
</feature>
<keyword evidence="1" id="KW-0805">Transcription regulation</keyword>
<dbReference type="Proteomes" id="UP000282460">
    <property type="component" value="Unassembled WGS sequence"/>
</dbReference>
<dbReference type="PANTHER" id="PTHR43537:SF44">
    <property type="entry name" value="GNTR FAMILY REGULATORY PROTEIN"/>
    <property type="match status" value="1"/>
</dbReference>
<dbReference type="GO" id="GO:0003677">
    <property type="term" value="F:DNA binding"/>
    <property type="evidence" value="ECO:0007669"/>
    <property type="project" value="UniProtKB-KW"/>
</dbReference>
<protein>
    <submittedName>
        <fullName evidence="5">FadR family transcriptional regulator</fullName>
    </submittedName>
</protein>
<evidence type="ECO:0000259" key="4">
    <source>
        <dbReference type="PROSITE" id="PS50949"/>
    </source>
</evidence>
<dbReference type="PRINTS" id="PR00035">
    <property type="entry name" value="HTHGNTR"/>
</dbReference>
<accession>A0A3L7IYP9</accession>
<dbReference type="InterPro" id="IPR008920">
    <property type="entry name" value="TF_FadR/GntR_C"/>
</dbReference>
<keyword evidence="6" id="KW-1185">Reference proteome</keyword>
<dbReference type="Gene3D" id="1.10.10.10">
    <property type="entry name" value="Winged helix-like DNA-binding domain superfamily/Winged helix DNA-binding domain"/>
    <property type="match status" value="1"/>
</dbReference>
<dbReference type="SMART" id="SM00345">
    <property type="entry name" value="HTH_GNTR"/>
    <property type="match status" value="1"/>
</dbReference>
<reference evidence="5 6" key="1">
    <citation type="submission" date="2018-10" db="EMBL/GenBank/DDBJ databases">
        <authorList>
            <person name="Li J."/>
        </authorList>
    </citation>
    <scope>NUCLEOTIDE SEQUENCE [LARGE SCALE GENOMIC DNA]</scope>
    <source>
        <strain evidence="5 6">ZD1-4</strain>
    </source>
</reference>
<dbReference type="InterPro" id="IPR011711">
    <property type="entry name" value="GntR_C"/>
</dbReference>
<dbReference type="Pfam" id="PF00392">
    <property type="entry name" value="GntR"/>
    <property type="match status" value="1"/>
</dbReference>
<proteinExistence type="predicted"/>
<comment type="caution">
    <text evidence="5">The sequence shown here is derived from an EMBL/GenBank/DDBJ whole genome shotgun (WGS) entry which is preliminary data.</text>
</comment>
<evidence type="ECO:0000313" key="6">
    <source>
        <dbReference type="Proteomes" id="UP000282460"/>
    </source>
</evidence>
<dbReference type="GO" id="GO:0003700">
    <property type="term" value="F:DNA-binding transcription factor activity"/>
    <property type="evidence" value="ECO:0007669"/>
    <property type="project" value="InterPro"/>
</dbReference>
<evidence type="ECO:0000313" key="5">
    <source>
        <dbReference type="EMBL" id="RLQ82561.1"/>
    </source>
</evidence>
<evidence type="ECO:0000256" key="2">
    <source>
        <dbReference type="ARBA" id="ARBA00023125"/>
    </source>
</evidence>
<name>A0A3L7IYP9_9MICO</name>
<dbReference type="AlphaFoldDB" id="A0A3L7IYP9"/>
<sequence length="249" mass="26798">MIPLPTLATVPTDLMREPLTTQVYRAIIDYIDEERLAPGDPLPSTAALSERFSVSRPVVREALSALAALGLIELSNGRNAVVRQLDSHLVALFLSRAIRTSADPLTTLMELRAPLEIEAAQLAAMRSTAAQREALSALERAMNDAVSDAKLYVELDLELHRQIAELSGNPALLGVTDAVRGHVFDAMTRLRAHREAIDKVGSEHSEHTRIVEAIAAGDGEAASAAMRSHMEMTAALVRAVEAGTTQPVI</sequence>